<sequence>MTGRRLAVCSGASHGMHACGDGSGCGWLMDLISDGSECMGMAASMGVEVVMAMDGDGGDFWKRIARAMFALL</sequence>
<dbReference type="EnsemblPlants" id="OBART03G13700.1">
    <property type="protein sequence ID" value="OBART03G13700.1"/>
    <property type="gene ID" value="OBART03G13700"/>
</dbReference>
<protein>
    <submittedName>
        <fullName evidence="1">Uncharacterized protein</fullName>
    </submittedName>
</protein>
<accession>A0A0D3FH97</accession>
<dbReference type="PaxDb" id="65489-OBART03G13700.1"/>
<reference evidence="1" key="2">
    <citation type="submission" date="2015-03" db="UniProtKB">
        <authorList>
            <consortium name="EnsemblPlants"/>
        </authorList>
    </citation>
    <scope>IDENTIFICATION</scope>
</reference>
<organism evidence="1">
    <name type="scientific">Oryza barthii</name>
    <dbReference type="NCBI Taxonomy" id="65489"/>
    <lineage>
        <taxon>Eukaryota</taxon>
        <taxon>Viridiplantae</taxon>
        <taxon>Streptophyta</taxon>
        <taxon>Embryophyta</taxon>
        <taxon>Tracheophyta</taxon>
        <taxon>Spermatophyta</taxon>
        <taxon>Magnoliopsida</taxon>
        <taxon>Liliopsida</taxon>
        <taxon>Poales</taxon>
        <taxon>Poaceae</taxon>
        <taxon>BOP clade</taxon>
        <taxon>Oryzoideae</taxon>
        <taxon>Oryzeae</taxon>
        <taxon>Oryzinae</taxon>
        <taxon>Oryza</taxon>
    </lineage>
</organism>
<evidence type="ECO:0000313" key="1">
    <source>
        <dbReference type="EnsemblPlants" id="OBART03G13700.1"/>
    </source>
</evidence>
<keyword evidence="2" id="KW-1185">Reference proteome</keyword>
<dbReference type="AlphaFoldDB" id="A0A0D3FH97"/>
<dbReference type="Gramene" id="OBART03G13700.1">
    <property type="protein sequence ID" value="OBART03G13700.1"/>
    <property type="gene ID" value="OBART03G13700"/>
</dbReference>
<dbReference type="HOGENOM" id="CLU_2726152_0_0_1"/>
<reference evidence="1" key="1">
    <citation type="journal article" date="2009" name="Rice">
        <title>De Novo Next Generation Sequencing of Plant Genomes.</title>
        <authorList>
            <person name="Rounsley S."/>
            <person name="Marri P.R."/>
            <person name="Yu Y."/>
            <person name="He R."/>
            <person name="Sisneros N."/>
            <person name="Goicoechea J.L."/>
            <person name="Lee S.J."/>
            <person name="Angelova A."/>
            <person name="Kudrna D."/>
            <person name="Luo M."/>
            <person name="Affourtit J."/>
            <person name="Desany B."/>
            <person name="Knight J."/>
            <person name="Niazi F."/>
            <person name="Egholm M."/>
            <person name="Wing R.A."/>
        </authorList>
    </citation>
    <scope>NUCLEOTIDE SEQUENCE [LARGE SCALE GENOMIC DNA]</scope>
    <source>
        <strain evidence="1">cv. IRGC 105608</strain>
    </source>
</reference>
<dbReference type="Proteomes" id="UP000026960">
    <property type="component" value="Chromosome 3"/>
</dbReference>
<name>A0A0D3FH97_9ORYZ</name>
<evidence type="ECO:0000313" key="2">
    <source>
        <dbReference type="Proteomes" id="UP000026960"/>
    </source>
</evidence>
<proteinExistence type="predicted"/>